<accession>K9WQG3</accession>
<evidence type="ECO:0000313" key="4">
    <source>
        <dbReference type="EMBL" id="AFZ21797.1"/>
    </source>
</evidence>
<dbReference type="InterPro" id="IPR033344">
    <property type="entry name" value="CURT1"/>
</dbReference>
<sequence length="151" mass="16567">MNPETVRPDSSDYIAAEVEQPEVIEVNNGGTKLLLPSDSPTESSNAQWKQYGERVATFLQTLPGYVTRFFAENKGPLGTIALIVGSLVTVKLILALLDALDDIPLIAPTLELIGIGYTAWFIYRYLLTAPNRQELSDQVKSLKNQILGTDS</sequence>
<dbReference type="HOGENOM" id="CLU_137945_0_0_3"/>
<keyword evidence="2" id="KW-1133">Transmembrane helix</keyword>
<feature type="transmembrane region" description="Helical" evidence="2">
    <location>
        <begin position="103"/>
        <end position="123"/>
    </location>
</feature>
<dbReference type="Pfam" id="PF14159">
    <property type="entry name" value="CAAD"/>
    <property type="match status" value="1"/>
</dbReference>
<dbReference type="EMBL" id="CP003630">
    <property type="protein sequence ID" value="AFZ21797.1"/>
    <property type="molecule type" value="Genomic_DNA"/>
</dbReference>
<reference evidence="4 5" key="1">
    <citation type="submission" date="2012-06" db="EMBL/GenBank/DDBJ databases">
        <title>Finished chromosome of genome of Microcoleus sp. PCC 7113.</title>
        <authorList>
            <consortium name="US DOE Joint Genome Institute"/>
            <person name="Gugger M."/>
            <person name="Coursin T."/>
            <person name="Rippka R."/>
            <person name="Tandeau De Marsac N."/>
            <person name="Huntemann M."/>
            <person name="Wei C.-L."/>
            <person name="Han J."/>
            <person name="Detter J.C."/>
            <person name="Han C."/>
            <person name="Tapia R."/>
            <person name="Chen A."/>
            <person name="Kyrpides N."/>
            <person name="Mavromatis K."/>
            <person name="Markowitz V."/>
            <person name="Szeto E."/>
            <person name="Ivanova N."/>
            <person name="Pagani I."/>
            <person name="Pati A."/>
            <person name="Goodwin L."/>
            <person name="Nordberg H.P."/>
            <person name="Cantor M.N."/>
            <person name="Hua S.X."/>
            <person name="Woyke T."/>
            <person name="Kerfeld C.A."/>
        </authorList>
    </citation>
    <scope>NUCLEOTIDE SEQUENCE [LARGE SCALE GENOMIC DNA]</scope>
    <source>
        <strain evidence="4 5">PCC 7113</strain>
    </source>
</reference>
<keyword evidence="2" id="KW-0472">Membrane</keyword>
<dbReference type="RefSeq" id="WP_015185926.1">
    <property type="nucleotide sequence ID" value="NC_019738.1"/>
</dbReference>
<evidence type="ECO:0000256" key="2">
    <source>
        <dbReference type="SAM" id="Phobius"/>
    </source>
</evidence>
<keyword evidence="2" id="KW-0812">Transmembrane</keyword>
<evidence type="ECO:0000256" key="1">
    <source>
        <dbReference type="ARBA" id="ARBA00004141"/>
    </source>
</evidence>
<evidence type="ECO:0000313" key="5">
    <source>
        <dbReference type="Proteomes" id="UP000010471"/>
    </source>
</evidence>
<dbReference type="GO" id="GO:0009579">
    <property type="term" value="C:thylakoid"/>
    <property type="evidence" value="ECO:0007669"/>
    <property type="project" value="InterPro"/>
</dbReference>
<dbReference type="KEGG" id="mic:Mic7113_6205"/>
<comment type="subcellular location">
    <subcellularLocation>
        <location evidence="1">Membrane</location>
        <topology evidence="1">Multi-pass membrane protein</topology>
    </subcellularLocation>
</comment>
<proteinExistence type="predicted"/>
<dbReference type="PANTHER" id="PTHR33222">
    <property type="match status" value="1"/>
</dbReference>
<organism evidence="4 5">
    <name type="scientific">Allocoleopsis franciscana PCC 7113</name>
    <dbReference type="NCBI Taxonomy" id="1173027"/>
    <lineage>
        <taxon>Bacteria</taxon>
        <taxon>Bacillati</taxon>
        <taxon>Cyanobacteriota</taxon>
        <taxon>Cyanophyceae</taxon>
        <taxon>Coleofasciculales</taxon>
        <taxon>Coleofasciculaceae</taxon>
        <taxon>Allocoleopsis</taxon>
        <taxon>Allocoleopsis franciscana</taxon>
    </lineage>
</organism>
<keyword evidence="5" id="KW-1185">Reference proteome</keyword>
<dbReference type="OrthoDB" id="459910at2"/>
<feature type="domain" description="Cyanobacterial aminoacyl-tRNA synthetase CAAD" evidence="3">
    <location>
        <begin position="65"/>
        <end position="148"/>
    </location>
</feature>
<evidence type="ECO:0000259" key="3">
    <source>
        <dbReference type="Pfam" id="PF14159"/>
    </source>
</evidence>
<protein>
    <recommendedName>
        <fullName evidence="3">Cyanobacterial aminoacyl-tRNA synthetase CAAD domain-containing protein</fullName>
    </recommendedName>
</protein>
<dbReference type="STRING" id="1173027.Mic7113_6205"/>
<gene>
    <name evidence="4" type="ORF">Mic7113_6205</name>
</gene>
<dbReference type="AlphaFoldDB" id="K9WQG3"/>
<dbReference type="GO" id="GO:0016020">
    <property type="term" value="C:membrane"/>
    <property type="evidence" value="ECO:0007669"/>
    <property type="project" value="UniProtKB-SubCell"/>
</dbReference>
<feature type="transmembrane region" description="Helical" evidence="2">
    <location>
        <begin position="77"/>
        <end position="97"/>
    </location>
</feature>
<name>K9WQG3_9CYAN</name>
<dbReference type="eggNOG" id="COG2815">
    <property type="taxonomic scope" value="Bacteria"/>
</dbReference>
<dbReference type="PANTHER" id="PTHR33222:SF4">
    <property type="entry name" value="PROTEIN CURVATURE THYLAKOID 1A, CHLOROPLASTIC"/>
    <property type="match status" value="1"/>
</dbReference>
<dbReference type="Proteomes" id="UP000010471">
    <property type="component" value="Chromosome"/>
</dbReference>
<dbReference type="InterPro" id="IPR025564">
    <property type="entry name" value="CAAD_dom"/>
</dbReference>